<proteinExistence type="predicted"/>
<dbReference type="RefSeq" id="WP_259817869.1">
    <property type="nucleotide sequence ID" value="NZ_CP103445.1"/>
</dbReference>
<sequence>MRGITEYWLLSPSCHDLINKLSSDSTRKGKVTFSNLLSCLNNVKNSEEKSQPHEISDQISHVYRILLNSGSKVLEKKTVILKDIFLLSIASDPSANVLSWLDKMDCNQGHAPTQYLVLCASQSYSGAETKSTIQKKYSIDRFRNELKQRIHAVEAEKQKTIGTRRPNLHSVQCRSLLPLD</sequence>
<accession>A0ABY5X606</accession>
<evidence type="ECO:0000313" key="1">
    <source>
        <dbReference type="EMBL" id="UWS32483.1"/>
    </source>
</evidence>
<reference evidence="1" key="1">
    <citation type="submission" date="2022-07" db="EMBL/GenBank/DDBJ databases">
        <title>Genetic diversity of Erwinia pyrifoliae.</title>
        <authorList>
            <person name="Park D.S."/>
            <person name="Ham H."/>
        </authorList>
    </citation>
    <scope>NUCLEOTIDE SEQUENCE</scope>
    <source>
        <strain evidence="1">CP201486</strain>
    </source>
</reference>
<organism evidence="1 2">
    <name type="scientific">Erwinia pyrifoliae</name>
    <dbReference type="NCBI Taxonomy" id="79967"/>
    <lineage>
        <taxon>Bacteria</taxon>
        <taxon>Pseudomonadati</taxon>
        <taxon>Pseudomonadota</taxon>
        <taxon>Gammaproteobacteria</taxon>
        <taxon>Enterobacterales</taxon>
        <taxon>Erwiniaceae</taxon>
        <taxon>Erwinia</taxon>
    </lineage>
</organism>
<name>A0ABY5X606_ERWPY</name>
<dbReference type="Proteomes" id="UP001058553">
    <property type="component" value="Chromosome"/>
</dbReference>
<gene>
    <name evidence="1" type="ORF">NYP84_12660</name>
</gene>
<dbReference type="EMBL" id="CP103445">
    <property type="protein sequence ID" value="UWS32483.1"/>
    <property type="molecule type" value="Genomic_DNA"/>
</dbReference>
<keyword evidence="2" id="KW-1185">Reference proteome</keyword>
<protein>
    <submittedName>
        <fullName evidence="1">Uncharacterized protein</fullName>
    </submittedName>
</protein>
<evidence type="ECO:0000313" key="2">
    <source>
        <dbReference type="Proteomes" id="UP001058553"/>
    </source>
</evidence>